<dbReference type="Proteomes" id="UP000002168">
    <property type="component" value="Chromosome"/>
</dbReference>
<protein>
    <recommendedName>
        <fullName evidence="6">Transporter</fullName>
    </recommendedName>
</protein>
<feature type="transmembrane region" description="Helical" evidence="7">
    <location>
        <begin position="12"/>
        <end position="31"/>
    </location>
</feature>
<dbReference type="InterPro" id="IPR000175">
    <property type="entry name" value="Na/ntran_symport"/>
</dbReference>
<feature type="transmembrane region" description="Helical" evidence="7">
    <location>
        <begin position="92"/>
        <end position="116"/>
    </location>
</feature>
<dbReference type="KEGG" id="swd:Swoo_3649"/>
<dbReference type="eggNOG" id="COG0733">
    <property type="taxonomic scope" value="Bacteria"/>
</dbReference>
<feature type="transmembrane region" description="Helical" evidence="7">
    <location>
        <begin position="188"/>
        <end position="209"/>
    </location>
</feature>
<dbReference type="SUPFAM" id="SSF161070">
    <property type="entry name" value="SNF-like"/>
    <property type="match status" value="1"/>
</dbReference>
<keyword evidence="5 7" id="KW-0472">Membrane</keyword>
<dbReference type="STRING" id="392500.Swoo_3649"/>
<feature type="transmembrane region" description="Helical" evidence="7">
    <location>
        <begin position="265"/>
        <end position="290"/>
    </location>
</feature>
<dbReference type="InterPro" id="IPR037272">
    <property type="entry name" value="SNS_sf"/>
</dbReference>
<evidence type="ECO:0000256" key="1">
    <source>
        <dbReference type="ARBA" id="ARBA00004141"/>
    </source>
</evidence>
<dbReference type="PANTHER" id="PTHR11616:SF240">
    <property type="entry name" value="BLOATED TUBULES, ISOFORM B-RELATED"/>
    <property type="match status" value="1"/>
</dbReference>
<reference evidence="8 9" key="1">
    <citation type="submission" date="2008-02" db="EMBL/GenBank/DDBJ databases">
        <title>Complete sequence of Shewanella woodyi ATCC 51908.</title>
        <authorList>
            <consortium name="US DOE Joint Genome Institute"/>
            <person name="Copeland A."/>
            <person name="Lucas S."/>
            <person name="Lapidus A."/>
            <person name="Glavina del Rio T."/>
            <person name="Dalin E."/>
            <person name="Tice H."/>
            <person name="Bruce D."/>
            <person name="Goodwin L."/>
            <person name="Pitluck S."/>
            <person name="Sims D."/>
            <person name="Brettin T."/>
            <person name="Detter J.C."/>
            <person name="Han C."/>
            <person name="Kuske C.R."/>
            <person name="Schmutz J."/>
            <person name="Larimer F."/>
            <person name="Land M."/>
            <person name="Hauser L."/>
            <person name="Kyrpides N."/>
            <person name="Lykidis A."/>
            <person name="Zhao J.-S."/>
            <person name="Richardson P."/>
        </authorList>
    </citation>
    <scope>NUCLEOTIDE SEQUENCE [LARGE SCALE GENOMIC DNA]</scope>
    <source>
        <strain evidence="9">ATCC 51908 / MS32</strain>
    </source>
</reference>
<dbReference type="GO" id="GO:0035725">
    <property type="term" value="P:sodium ion transmembrane transport"/>
    <property type="evidence" value="ECO:0007669"/>
    <property type="project" value="TreeGrafter"/>
</dbReference>
<gene>
    <name evidence="8" type="ordered locus">Swoo_3649</name>
</gene>
<evidence type="ECO:0000256" key="7">
    <source>
        <dbReference type="SAM" id="Phobius"/>
    </source>
</evidence>
<dbReference type="Pfam" id="PF00209">
    <property type="entry name" value="SNF"/>
    <property type="match status" value="2"/>
</dbReference>
<dbReference type="GO" id="GO:0015293">
    <property type="term" value="F:symporter activity"/>
    <property type="evidence" value="ECO:0007669"/>
    <property type="project" value="UniProtKB-KW"/>
</dbReference>
<comment type="similarity">
    <text evidence="6">Belongs to the sodium:neurotransmitter symporter (SNF) (TC 2.A.22) family.</text>
</comment>
<dbReference type="NCBIfam" id="NF037979">
    <property type="entry name" value="Na_transp"/>
    <property type="match status" value="1"/>
</dbReference>
<evidence type="ECO:0000256" key="6">
    <source>
        <dbReference type="RuleBase" id="RU003732"/>
    </source>
</evidence>
<feature type="transmembrane region" description="Helical" evidence="7">
    <location>
        <begin position="365"/>
        <end position="387"/>
    </location>
</feature>
<evidence type="ECO:0000256" key="4">
    <source>
        <dbReference type="ARBA" id="ARBA00022989"/>
    </source>
</evidence>
<feature type="transmembrane region" description="Helical" evidence="7">
    <location>
        <begin position="393"/>
        <end position="414"/>
    </location>
</feature>
<evidence type="ECO:0000313" key="9">
    <source>
        <dbReference type="Proteomes" id="UP000002168"/>
    </source>
</evidence>
<organism evidence="8 9">
    <name type="scientific">Shewanella woodyi (strain ATCC 51908 / MS32)</name>
    <dbReference type="NCBI Taxonomy" id="392500"/>
    <lineage>
        <taxon>Bacteria</taxon>
        <taxon>Pseudomonadati</taxon>
        <taxon>Pseudomonadota</taxon>
        <taxon>Gammaproteobacteria</taxon>
        <taxon>Alteromonadales</taxon>
        <taxon>Shewanellaceae</taxon>
        <taxon>Shewanella</taxon>
    </lineage>
</organism>
<dbReference type="GO" id="GO:0005886">
    <property type="term" value="C:plasma membrane"/>
    <property type="evidence" value="ECO:0007669"/>
    <property type="project" value="TreeGrafter"/>
</dbReference>
<keyword evidence="3 6" id="KW-0812">Transmembrane</keyword>
<feature type="transmembrane region" description="Helical" evidence="7">
    <location>
        <begin position="229"/>
        <end position="253"/>
    </location>
</feature>
<feature type="transmembrane region" description="Helical" evidence="7">
    <location>
        <begin position="434"/>
        <end position="452"/>
    </location>
</feature>
<dbReference type="HOGENOM" id="CLU_006855_3_3_6"/>
<evidence type="ECO:0000256" key="3">
    <source>
        <dbReference type="ARBA" id="ARBA00022692"/>
    </source>
</evidence>
<keyword evidence="6" id="KW-0769">Symport</keyword>
<dbReference type="AlphaFoldDB" id="B1KD76"/>
<feature type="transmembrane region" description="Helical" evidence="7">
    <location>
        <begin position="153"/>
        <end position="176"/>
    </location>
</feature>
<dbReference type="PROSITE" id="PS00610">
    <property type="entry name" value="NA_NEUROTRAN_SYMP_1"/>
    <property type="match status" value="1"/>
</dbReference>
<sequence>MVEFMKREQWNSRIGFILAAVGSAIGLGNIWRFPYMAYENGGGAFFIPYLFAMLSAGIPFMIMEFSLGHKLRGASPKIFSKLGENYGLRLEWLGWFQVFIAAIIAIYYVAVIGWAISFFSFSFDQSWGGDTNAFFFGEYLKIGDHSPTSLGGFQLHIAIPMAIAWSITFMAIFTGVKGGIERASKIMMPLLFFMVLILIGRIVFLPGALEGLNYLFQPDFSKIMDAKVWSAAYGQIFFTLSVGFAIMLAYSSYLPEKSDINNNAFMTVLINCGFSILAGVLIFAILGYMAQEQAKPLTEVVSSGVGLAFVTIPAAINLLPAPYIFGPLFFFALVVAGLSSHISIIEAVTSALIDKLCMPRKKAAIIVCGSGFIISMAFATNGGLLLLDLVDYFINNVALLFSCFAELIILAWLFKIADVREYANRISDFTIGSWMDLCLRFISPAMLAIILVKNLINTVNNGYGDYPITDQLILGWGLIAFMLFVSLIINLASNKEEL</sequence>
<dbReference type="CDD" id="cd10334">
    <property type="entry name" value="SLC6sbd_u1"/>
    <property type="match status" value="1"/>
</dbReference>
<keyword evidence="2 6" id="KW-0813">Transport</keyword>
<evidence type="ECO:0000313" key="8">
    <source>
        <dbReference type="EMBL" id="ACA87911.1"/>
    </source>
</evidence>
<proteinExistence type="inferred from homology"/>
<accession>B1KD76</accession>
<keyword evidence="4 7" id="KW-1133">Transmembrane helix</keyword>
<evidence type="ECO:0000256" key="2">
    <source>
        <dbReference type="ARBA" id="ARBA00022448"/>
    </source>
</evidence>
<dbReference type="PROSITE" id="PS50267">
    <property type="entry name" value="NA_NEUROTRAN_SYMP_3"/>
    <property type="match status" value="1"/>
</dbReference>
<keyword evidence="9" id="KW-1185">Reference proteome</keyword>
<comment type="subcellular location">
    <subcellularLocation>
        <location evidence="1">Membrane</location>
        <topology evidence="1">Multi-pass membrane protein</topology>
    </subcellularLocation>
</comment>
<feature type="transmembrane region" description="Helical" evidence="7">
    <location>
        <begin position="328"/>
        <end position="353"/>
    </location>
</feature>
<name>B1KD76_SHEWM</name>
<evidence type="ECO:0000256" key="5">
    <source>
        <dbReference type="ARBA" id="ARBA00023136"/>
    </source>
</evidence>
<dbReference type="PANTHER" id="PTHR11616">
    <property type="entry name" value="SODIUM/CHLORIDE DEPENDENT TRANSPORTER"/>
    <property type="match status" value="1"/>
</dbReference>
<feature type="transmembrane region" description="Helical" evidence="7">
    <location>
        <begin position="43"/>
        <end position="62"/>
    </location>
</feature>
<feature type="transmembrane region" description="Helical" evidence="7">
    <location>
        <begin position="472"/>
        <end position="492"/>
    </location>
</feature>
<dbReference type="EMBL" id="CP000961">
    <property type="protein sequence ID" value="ACA87911.1"/>
    <property type="molecule type" value="Genomic_DNA"/>
</dbReference>
<dbReference type="PRINTS" id="PR00176">
    <property type="entry name" value="NANEUSMPORT"/>
</dbReference>